<dbReference type="eggNOG" id="COG0639">
    <property type="taxonomic scope" value="Bacteria"/>
</dbReference>
<dbReference type="SUPFAM" id="SSF56300">
    <property type="entry name" value="Metallo-dependent phosphatases"/>
    <property type="match status" value="1"/>
</dbReference>
<dbReference type="STRING" id="314271.RB2654_12304"/>
<dbReference type="InterPro" id="IPR050126">
    <property type="entry name" value="Ap4A_hydrolase"/>
</dbReference>
<proteinExistence type="predicted"/>
<dbReference type="GO" id="GO:0008803">
    <property type="term" value="F:bis(5'-nucleosyl)-tetraphosphatase (symmetrical) activity"/>
    <property type="evidence" value="ECO:0007669"/>
    <property type="project" value="TreeGrafter"/>
</dbReference>
<dbReference type="PANTHER" id="PTHR42850">
    <property type="entry name" value="METALLOPHOSPHOESTERASE"/>
    <property type="match status" value="1"/>
</dbReference>
<dbReference type="Pfam" id="PF00149">
    <property type="entry name" value="Metallophos"/>
    <property type="match status" value="1"/>
</dbReference>
<dbReference type="EMBL" id="AAMT01000003">
    <property type="protein sequence ID" value="EAQ13852.1"/>
    <property type="molecule type" value="Genomic_DNA"/>
</dbReference>
<evidence type="ECO:0000259" key="1">
    <source>
        <dbReference type="Pfam" id="PF00149"/>
    </source>
</evidence>
<protein>
    <recommendedName>
        <fullName evidence="1">Calcineurin-like phosphoesterase domain-containing protein</fullName>
    </recommendedName>
</protein>
<reference evidence="2 3" key="1">
    <citation type="journal article" date="2010" name="J. Bacteriol.">
        <title>Genome sequences of Pelagibaca bermudensis HTCC2601T and Maritimibacter alkaliphilus HTCC2654T, the type strains of two marine Roseobacter genera.</title>
        <authorList>
            <person name="Thrash J.C."/>
            <person name="Cho J.C."/>
            <person name="Ferriera S."/>
            <person name="Johnson J."/>
            <person name="Vergin K.L."/>
            <person name="Giovannoni S.J."/>
        </authorList>
    </citation>
    <scope>NUCLEOTIDE SEQUENCE [LARGE SCALE GENOMIC DNA]</scope>
    <source>
        <strain evidence="2 3">HTCC2654</strain>
    </source>
</reference>
<keyword evidence="3" id="KW-1185">Reference proteome</keyword>
<dbReference type="AlphaFoldDB" id="A3VCI6"/>
<accession>A3VCI6</accession>
<dbReference type="GO" id="GO:0110154">
    <property type="term" value="P:RNA decapping"/>
    <property type="evidence" value="ECO:0007669"/>
    <property type="project" value="TreeGrafter"/>
</dbReference>
<gene>
    <name evidence="2" type="ORF">RB2654_12304</name>
</gene>
<evidence type="ECO:0000313" key="2">
    <source>
        <dbReference type="EMBL" id="EAQ13852.1"/>
    </source>
</evidence>
<dbReference type="GO" id="GO:0016791">
    <property type="term" value="F:phosphatase activity"/>
    <property type="evidence" value="ECO:0007669"/>
    <property type="project" value="TreeGrafter"/>
</dbReference>
<sequence length="243" mass="26645">MRTYAIGDIHGQLSELERVHDLIERDRVACGDRDAPAVHIGDLCDRGTATAGVIDYLMQGLASGAPWVVLTGNHDRMMTAFLEPTPRTPDRLLAGLHWLDERLGGRETLASYGVDTDQPIEALHADAVARVPARHVDFLNDLPVTYERGECFFCHAGVRPGIPLADQVEDDLVWIREPFLSSTDDHGKLIVHGHTPADVATHYGNRLNIDSGAGYFRPMSAVVIEGREAWLLTEGGRAVLPRG</sequence>
<comment type="caution">
    <text evidence="2">The sequence shown here is derived from an EMBL/GenBank/DDBJ whole genome shotgun (WGS) entry which is preliminary data.</text>
</comment>
<dbReference type="PANTHER" id="PTHR42850:SF4">
    <property type="entry name" value="ZINC-DEPENDENT ENDOPOLYPHOSPHATASE"/>
    <property type="match status" value="1"/>
</dbReference>
<dbReference type="GO" id="GO:0005737">
    <property type="term" value="C:cytoplasm"/>
    <property type="evidence" value="ECO:0007669"/>
    <property type="project" value="TreeGrafter"/>
</dbReference>
<dbReference type="Gene3D" id="3.60.21.10">
    <property type="match status" value="1"/>
</dbReference>
<dbReference type="InterPro" id="IPR029052">
    <property type="entry name" value="Metallo-depent_PP-like"/>
</dbReference>
<organism evidence="2 3">
    <name type="scientific">Maritimibacter alkaliphilus HTCC2654</name>
    <dbReference type="NCBI Taxonomy" id="314271"/>
    <lineage>
        <taxon>Bacteria</taxon>
        <taxon>Pseudomonadati</taxon>
        <taxon>Pseudomonadota</taxon>
        <taxon>Alphaproteobacteria</taxon>
        <taxon>Rhodobacterales</taxon>
        <taxon>Roseobacteraceae</taxon>
        <taxon>Maritimibacter</taxon>
    </lineage>
</organism>
<dbReference type="HOGENOM" id="CLU_023125_4_1_5"/>
<dbReference type="InterPro" id="IPR004843">
    <property type="entry name" value="Calcineurin-like_PHP"/>
</dbReference>
<dbReference type="RefSeq" id="WP_008332001.1">
    <property type="nucleotide sequence ID" value="NZ_CH902578.1"/>
</dbReference>
<dbReference type="Proteomes" id="UP000002931">
    <property type="component" value="Unassembled WGS sequence"/>
</dbReference>
<feature type="domain" description="Calcineurin-like phosphoesterase" evidence="1">
    <location>
        <begin position="1"/>
        <end position="203"/>
    </location>
</feature>
<name>A3VCI6_9RHOB</name>
<evidence type="ECO:0000313" key="3">
    <source>
        <dbReference type="Proteomes" id="UP000002931"/>
    </source>
</evidence>
<dbReference type="OrthoDB" id="9807890at2"/>